<dbReference type="AlphaFoldDB" id="A0A1Y5Z2Y4"/>
<dbReference type="RefSeq" id="WP_088027735.1">
    <property type="nucleotide sequence ID" value="NZ_FWZD01000033.1"/>
</dbReference>
<evidence type="ECO:0008006" key="3">
    <source>
        <dbReference type="Google" id="ProtNLM"/>
    </source>
</evidence>
<protein>
    <recommendedName>
        <fullName evidence="3">Lipoprotein</fullName>
    </recommendedName>
</protein>
<organism evidence="1 2">
    <name type="scientific">Bacillus mobilis</name>
    <dbReference type="NCBI Taxonomy" id="2026190"/>
    <lineage>
        <taxon>Bacteria</taxon>
        <taxon>Bacillati</taxon>
        <taxon>Bacillota</taxon>
        <taxon>Bacilli</taxon>
        <taxon>Bacillales</taxon>
        <taxon>Bacillaceae</taxon>
        <taxon>Bacillus</taxon>
        <taxon>Bacillus cereus group</taxon>
    </lineage>
</organism>
<accession>A0A1Y5Z2Y4</accession>
<evidence type="ECO:0000313" key="2">
    <source>
        <dbReference type="Proteomes" id="UP000194439"/>
    </source>
</evidence>
<dbReference type="PROSITE" id="PS51257">
    <property type="entry name" value="PROKAR_LIPOPROTEIN"/>
    <property type="match status" value="1"/>
</dbReference>
<reference evidence="2" key="1">
    <citation type="submission" date="2017-04" db="EMBL/GenBank/DDBJ databases">
        <authorList>
            <person name="Criscuolo A."/>
        </authorList>
    </citation>
    <scope>NUCLEOTIDE SEQUENCE [LARGE SCALE GENOMIC DNA]</scope>
</reference>
<sequence length="165" mass="19289">MKAKKLICLALPIMLLGVGCETEKDYSKSNRGKEVIEELENKNSSYDEELYAFGDALKDSEDILNYLVESDDLVLHKDEYRDALYDLESIAIEIAELKPDNGFKELHKEIIKYMEKYREGINIQLKRIDPKDRDFLDGRLKMSTAKIGYLQTIYKMTKKYEEETK</sequence>
<evidence type="ECO:0000313" key="1">
    <source>
        <dbReference type="EMBL" id="SMD77840.1"/>
    </source>
</evidence>
<name>A0A1Y5Z2Y4_9BACI</name>
<dbReference type="Proteomes" id="UP000194439">
    <property type="component" value="Unassembled WGS sequence"/>
</dbReference>
<dbReference type="EMBL" id="FWZD01000033">
    <property type="protein sequence ID" value="SMD77840.1"/>
    <property type="molecule type" value="Genomic_DNA"/>
</dbReference>
<proteinExistence type="predicted"/>
<gene>
    <name evidence="1" type="ORF">BACERE00185_00963</name>
</gene>